<dbReference type="InterPro" id="IPR052035">
    <property type="entry name" value="ZnF_BED_domain_contain"/>
</dbReference>
<dbReference type="EMBL" id="CAJOBC010005123">
    <property type="protein sequence ID" value="CAF3852625.1"/>
    <property type="molecule type" value="Genomic_DNA"/>
</dbReference>
<comment type="subcellular location">
    <subcellularLocation>
        <location evidence="1">Nucleus</location>
    </subcellularLocation>
</comment>
<evidence type="ECO:0000313" key="10">
    <source>
        <dbReference type="Proteomes" id="UP000663829"/>
    </source>
</evidence>
<keyword evidence="3" id="KW-0863">Zinc-finger</keyword>
<proteinExistence type="predicted"/>
<dbReference type="GO" id="GO:0005634">
    <property type="term" value="C:nucleus"/>
    <property type="evidence" value="ECO:0007669"/>
    <property type="project" value="UniProtKB-SubCell"/>
</dbReference>
<evidence type="ECO:0000256" key="2">
    <source>
        <dbReference type="ARBA" id="ARBA00022723"/>
    </source>
</evidence>
<feature type="transmembrane region" description="Helical" evidence="7">
    <location>
        <begin position="325"/>
        <end position="349"/>
    </location>
</feature>
<evidence type="ECO:0000256" key="7">
    <source>
        <dbReference type="SAM" id="Phobius"/>
    </source>
</evidence>
<reference evidence="8" key="1">
    <citation type="submission" date="2021-02" db="EMBL/GenBank/DDBJ databases">
        <authorList>
            <person name="Nowell W R."/>
        </authorList>
    </citation>
    <scope>NUCLEOTIDE SEQUENCE</scope>
</reference>
<evidence type="ECO:0000313" key="9">
    <source>
        <dbReference type="EMBL" id="CAF3852625.1"/>
    </source>
</evidence>
<dbReference type="InterPro" id="IPR012337">
    <property type="entry name" value="RNaseH-like_sf"/>
</dbReference>
<dbReference type="SUPFAM" id="SSF53098">
    <property type="entry name" value="Ribonuclease H-like"/>
    <property type="match status" value="1"/>
</dbReference>
<evidence type="ECO:0000256" key="1">
    <source>
        <dbReference type="ARBA" id="ARBA00004123"/>
    </source>
</evidence>
<evidence type="ECO:0000256" key="6">
    <source>
        <dbReference type="SAM" id="MobiDB-lite"/>
    </source>
</evidence>
<feature type="compositionally biased region" description="Basic and acidic residues" evidence="6">
    <location>
        <begin position="26"/>
        <end position="41"/>
    </location>
</feature>
<sequence length="377" mass="43009">MSPNQKSWWAEKMISYQDSNSKNRKNHDIDQQHQKTKGSDYDNGHNNDLLIKCIIRDGRVFSDFDKPGIKEVLQKAFSGYAPVNRHIVSRRLKRLHVSHRKKLIADLKYVDYMSITTDFWSDRQIRSFLVITGHYFKDDGFNLKSTILDFSTFDKRHTSHEISRILTTKLKELNILHKGIRVTCDGASNMVRAVGDLNLESGRLWCVAHRLHLTVTNASGFWIKKSGDENICIDEAAFLAALSFAQMSSMVPISGSSYSYVHMTMDEFCAWLVDWDLSLEYACAAATISISWSAYVKSFIEMIFHIKAEQRILLAPIGWNQTTQFVFLTDSYCNLTTIIIALTLSALLLHGLRATAIINSVIVVFKIVVLLVFTDHI</sequence>
<dbReference type="AlphaFoldDB" id="A0A814N5F0"/>
<feature type="region of interest" description="Disordered" evidence="6">
    <location>
        <begin position="19"/>
        <end position="41"/>
    </location>
</feature>
<keyword evidence="7" id="KW-1133">Transmembrane helix</keyword>
<keyword evidence="7" id="KW-0472">Membrane</keyword>
<dbReference type="PANTHER" id="PTHR46481:SF10">
    <property type="entry name" value="ZINC FINGER BED DOMAIN-CONTAINING PROTEIN 39"/>
    <property type="match status" value="1"/>
</dbReference>
<dbReference type="EMBL" id="CAJNOQ010005124">
    <property type="protein sequence ID" value="CAF1087127.1"/>
    <property type="molecule type" value="Genomic_DNA"/>
</dbReference>
<accession>A0A814N5F0</accession>
<dbReference type="OrthoDB" id="1607513at2759"/>
<keyword evidence="4" id="KW-0862">Zinc</keyword>
<comment type="caution">
    <text evidence="8">The sequence shown here is derived from an EMBL/GenBank/DDBJ whole genome shotgun (WGS) entry which is preliminary data.</text>
</comment>
<keyword evidence="7" id="KW-0812">Transmembrane</keyword>
<organism evidence="8 10">
    <name type="scientific">Didymodactylos carnosus</name>
    <dbReference type="NCBI Taxonomy" id="1234261"/>
    <lineage>
        <taxon>Eukaryota</taxon>
        <taxon>Metazoa</taxon>
        <taxon>Spiralia</taxon>
        <taxon>Gnathifera</taxon>
        <taxon>Rotifera</taxon>
        <taxon>Eurotatoria</taxon>
        <taxon>Bdelloidea</taxon>
        <taxon>Philodinida</taxon>
        <taxon>Philodinidae</taxon>
        <taxon>Didymodactylos</taxon>
    </lineage>
</organism>
<gene>
    <name evidence="8" type="ORF">GPM918_LOCUS18064</name>
    <name evidence="9" type="ORF">SRO942_LOCUS18060</name>
</gene>
<keyword evidence="5" id="KW-0539">Nucleus</keyword>
<dbReference type="Gene3D" id="1.20.1740.10">
    <property type="entry name" value="Amino acid/polyamine transporter I"/>
    <property type="match status" value="1"/>
</dbReference>
<evidence type="ECO:0000256" key="3">
    <source>
        <dbReference type="ARBA" id="ARBA00022771"/>
    </source>
</evidence>
<evidence type="ECO:0000256" key="5">
    <source>
        <dbReference type="ARBA" id="ARBA00023242"/>
    </source>
</evidence>
<dbReference type="PANTHER" id="PTHR46481">
    <property type="entry name" value="ZINC FINGER BED DOMAIN-CONTAINING PROTEIN 4"/>
    <property type="match status" value="1"/>
</dbReference>
<protein>
    <submittedName>
        <fullName evidence="8">Uncharacterized protein</fullName>
    </submittedName>
</protein>
<name>A0A814N5F0_9BILA</name>
<evidence type="ECO:0000256" key="4">
    <source>
        <dbReference type="ARBA" id="ARBA00022833"/>
    </source>
</evidence>
<dbReference type="Proteomes" id="UP000681722">
    <property type="component" value="Unassembled WGS sequence"/>
</dbReference>
<keyword evidence="10" id="KW-1185">Reference proteome</keyword>
<evidence type="ECO:0000313" key="8">
    <source>
        <dbReference type="EMBL" id="CAF1087127.1"/>
    </source>
</evidence>
<keyword evidence="2" id="KW-0479">Metal-binding</keyword>
<feature type="transmembrane region" description="Helical" evidence="7">
    <location>
        <begin position="356"/>
        <end position="374"/>
    </location>
</feature>
<dbReference type="Proteomes" id="UP000663829">
    <property type="component" value="Unassembled WGS sequence"/>
</dbReference>
<dbReference type="GO" id="GO:0008270">
    <property type="term" value="F:zinc ion binding"/>
    <property type="evidence" value="ECO:0007669"/>
    <property type="project" value="UniProtKB-KW"/>
</dbReference>